<evidence type="ECO:0000256" key="1">
    <source>
        <dbReference type="SAM" id="MobiDB-lite"/>
    </source>
</evidence>
<dbReference type="Proteomes" id="UP000239757">
    <property type="component" value="Unassembled WGS sequence"/>
</dbReference>
<dbReference type="PANTHER" id="PTHR46033:SF8">
    <property type="entry name" value="PROTEIN MAINTENANCE OF MERISTEMS-LIKE"/>
    <property type="match status" value="1"/>
</dbReference>
<organism evidence="3 4">
    <name type="scientific">Gossypium barbadense</name>
    <name type="common">Sea Island cotton</name>
    <name type="synonym">Hibiscus barbadensis</name>
    <dbReference type="NCBI Taxonomy" id="3634"/>
    <lineage>
        <taxon>Eukaryota</taxon>
        <taxon>Viridiplantae</taxon>
        <taxon>Streptophyta</taxon>
        <taxon>Embryophyta</taxon>
        <taxon>Tracheophyta</taxon>
        <taxon>Spermatophyta</taxon>
        <taxon>Magnoliopsida</taxon>
        <taxon>eudicotyledons</taxon>
        <taxon>Gunneridae</taxon>
        <taxon>Pentapetalae</taxon>
        <taxon>rosids</taxon>
        <taxon>malvids</taxon>
        <taxon>Malvales</taxon>
        <taxon>Malvaceae</taxon>
        <taxon>Malvoideae</taxon>
        <taxon>Gossypium</taxon>
    </lineage>
</organism>
<dbReference type="PANTHER" id="PTHR46033">
    <property type="entry name" value="PROTEIN MAIN-LIKE 2"/>
    <property type="match status" value="1"/>
</dbReference>
<feature type="compositionally biased region" description="Polar residues" evidence="1">
    <location>
        <begin position="319"/>
        <end position="348"/>
    </location>
</feature>
<sequence>MTGPPSPLIEDYLREHVAMIARGCKLDPKLISALIERWRPEMHTFHLPCGECTITLEDVHLQLGLPVDGDAVTGSVHSANWEAVCYELLGAIPWLLKLVDFRAGSAVLATLYQEMCGATRPNKAKIGGCLSLLQLWAWFHFPFLRPRVDHPYTFPLITRWNHSASFARLPTCLEDIRLLLDQRSEAQFQWTPYEDPAIRAVIPDEYLQNPNAWHVKIPLVNFVLDDHQKIYLRQLHTDWPRFWSHYIQMWEDRYDYIPTREPIIVPELACVLEYMPWFRIYGKPYLLSEEESQRQLRVQRERRGPLNPRRRDDDAGPSTAPTQSPGPAIGPTQSPGPTVQPSTPTAQPLQMMPGTYHSPFMYPSPYMLHFSSPMAGWNAWPGSSPFLITPSGPLIYRQPSHKGSQEGPSGSSSFYQSPSPYGFQTPPPLMMQTPPQSLFYQESSPEQAQPPPEAGQRRNPTRNRRQPPCGTESDRHGH</sequence>
<name>A0A2P5W6L3_GOSBA</name>
<dbReference type="OrthoDB" id="999782at2759"/>
<dbReference type="InterPro" id="IPR044824">
    <property type="entry name" value="MAIN-like"/>
</dbReference>
<feature type="region of interest" description="Disordered" evidence="1">
    <location>
        <begin position="396"/>
        <end position="478"/>
    </location>
</feature>
<dbReference type="GO" id="GO:0010073">
    <property type="term" value="P:meristem maintenance"/>
    <property type="evidence" value="ECO:0007669"/>
    <property type="project" value="InterPro"/>
</dbReference>
<dbReference type="AlphaFoldDB" id="A0A2P5W6L3"/>
<gene>
    <name evidence="3" type="ORF">GOBAR_AA33945</name>
</gene>
<dbReference type="InterPro" id="IPR019557">
    <property type="entry name" value="AminoTfrase-like_pln_mobile"/>
</dbReference>
<feature type="compositionally biased region" description="Low complexity" evidence="1">
    <location>
        <begin position="407"/>
        <end position="447"/>
    </location>
</feature>
<reference evidence="3 4" key="1">
    <citation type="submission" date="2015-01" db="EMBL/GenBank/DDBJ databases">
        <title>Genome of allotetraploid Gossypium barbadense reveals genomic plasticity and fiber elongation in cotton evolution.</title>
        <authorList>
            <person name="Chen X."/>
            <person name="Liu X."/>
            <person name="Zhao B."/>
            <person name="Zheng H."/>
            <person name="Hu Y."/>
            <person name="Lu G."/>
            <person name="Yang C."/>
            <person name="Chen J."/>
            <person name="Shan C."/>
            <person name="Zhang L."/>
            <person name="Zhou Y."/>
            <person name="Wang L."/>
            <person name="Guo W."/>
            <person name="Bai Y."/>
            <person name="Ruan J."/>
            <person name="Shangguan X."/>
            <person name="Mao Y."/>
            <person name="Jiang J."/>
            <person name="Zhu Y."/>
            <person name="Lei J."/>
            <person name="Kang H."/>
            <person name="Chen S."/>
            <person name="He X."/>
            <person name="Wang R."/>
            <person name="Wang Y."/>
            <person name="Chen J."/>
            <person name="Wang L."/>
            <person name="Yu S."/>
            <person name="Wang B."/>
            <person name="Wei J."/>
            <person name="Song S."/>
            <person name="Lu X."/>
            <person name="Gao Z."/>
            <person name="Gu W."/>
            <person name="Deng X."/>
            <person name="Ma D."/>
            <person name="Wang S."/>
            <person name="Liang W."/>
            <person name="Fang L."/>
            <person name="Cai C."/>
            <person name="Zhu X."/>
            <person name="Zhou B."/>
            <person name="Zhang Y."/>
            <person name="Chen Z."/>
            <person name="Xu S."/>
            <person name="Zhu R."/>
            <person name="Wang S."/>
            <person name="Zhang T."/>
            <person name="Zhao G."/>
        </authorList>
    </citation>
    <scope>NUCLEOTIDE SEQUENCE [LARGE SCALE GENOMIC DNA]</scope>
    <source>
        <strain evidence="4">cv. Xinhai21</strain>
        <tissue evidence="3">Leaf</tissue>
    </source>
</reference>
<protein>
    <recommendedName>
        <fullName evidence="2">Aminotransferase-like plant mobile domain-containing protein</fullName>
    </recommendedName>
</protein>
<feature type="region of interest" description="Disordered" evidence="1">
    <location>
        <begin position="296"/>
        <end position="351"/>
    </location>
</feature>
<evidence type="ECO:0000313" key="4">
    <source>
        <dbReference type="Proteomes" id="UP000239757"/>
    </source>
</evidence>
<accession>A0A2P5W6L3</accession>
<dbReference type="Pfam" id="PF10536">
    <property type="entry name" value="PMD"/>
    <property type="match status" value="2"/>
</dbReference>
<evidence type="ECO:0000259" key="2">
    <source>
        <dbReference type="Pfam" id="PF10536"/>
    </source>
</evidence>
<dbReference type="EMBL" id="KZ668868">
    <property type="protein sequence ID" value="PPR86750.1"/>
    <property type="molecule type" value="Genomic_DNA"/>
</dbReference>
<feature type="domain" description="Aminotransferase-like plant mobile" evidence="2">
    <location>
        <begin position="104"/>
        <end position="224"/>
    </location>
</feature>
<evidence type="ECO:0000313" key="3">
    <source>
        <dbReference type="EMBL" id="PPR86750.1"/>
    </source>
</evidence>
<proteinExistence type="predicted"/>
<feature type="domain" description="Aminotransferase-like plant mobile" evidence="2">
    <location>
        <begin position="19"/>
        <end position="93"/>
    </location>
</feature>
<feature type="compositionally biased region" description="Basic and acidic residues" evidence="1">
    <location>
        <begin position="296"/>
        <end position="314"/>
    </location>
</feature>